<dbReference type="SUPFAM" id="SSF51261">
    <property type="entry name" value="Duplicated hybrid motif"/>
    <property type="match status" value="1"/>
</dbReference>
<dbReference type="InterPro" id="IPR016047">
    <property type="entry name" value="M23ase_b-sheet_dom"/>
</dbReference>
<comment type="caution">
    <text evidence="2">The sequence shown here is derived from an EMBL/GenBank/DDBJ whole genome shotgun (WGS) entry which is preliminary data.</text>
</comment>
<organism evidence="2 3">
    <name type="scientific">Nocardioides bruguierae</name>
    <dbReference type="NCBI Taxonomy" id="2945102"/>
    <lineage>
        <taxon>Bacteria</taxon>
        <taxon>Bacillati</taxon>
        <taxon>Actinomycetota</taxon>
        <taxon>Actinomycetes</taxon>
        <taxon>Propionibacteriales</taxon>
        <taxon>Nocardioidaceae</taxon>
        <taxon>Nocardioides</taxon>
    </lineage>
</organism>
<protein>
    <submittedName>
        <fullName evidence="2">M23 family metallopeptidase</fullName>
    </submittedName>
</protein>
<dbReference type="InterPro" id="IPR050570">
    <property type="entry name" value="Cell_wall_metabolism_enzyme"/>
</dbReference>
<dbReference type="Proteomes" id="UP001139485">
    <property type="component" value="Unassembled WGS sequence"/>
</dbReference>
<gene>
    <name evidence="2" type="ORF">M8330_19775</name>
</gene>
<evidence type="ECO:0000259" key="1">
    <source>
        <dbReference type="Pfam" id="PF01551"/>
    </source>
</evidence>
<dbReference type="RefSeq" id="WP_250828741.1">
    <property type="nucleotide sequence ID" value="NZ_JAMOIL010000038.1"/>
</dbReference>
<dbReference type="PANTHER" id="PTHR21666:SF270">
    <property type="entry name" value="MUREIN HYDROLASE ACTIVATOR ENVC"/>
    <property type="match status" value="1"/>
</dbReference>
<dbReference type="CDD" id="cd12797">
    <property type="entry name" value="M23_peptidase"/>
    <property type="match status" value="1"/>
</dbReference>
<accession>A0A9X2DAZ5</accession>
<dbReference type="EMBL" id="JAMOIL010000038">
    <property type="protein sequence ID" value="MCM0622533.1"/>
    <property type="molecule type" value="Genomic_DNA"/>
</dbReference>
<evidence type="ECO:0000313" key="3">
    <source>
        <dbReference type="Proteomes" id="UP001139485"/>
    </source>
</evidence>
<dbReference type="Gene3D" id="2.70.70.10">
    <property type="entry name" value="Glucose Permease (Domain IIA)"/>
    <property type="match status" value="1"/>
</dbReference>
<proteinExistence type="predicted"/>
<keyword evidence="3" id="KW-1185">Reference proteome</keyword>
<name>A0A9X2DAZ5_9ACTN</name>
<reference evidence="2" key="1">
    <citation type="submission" date="2022-05" db="EMBL/GenBank/DDBJ databases">
        <authorList>
            <person name="Tuo L."/>
        </authorList>
    </citation>
    <scope>NUCLEOTIDE SEQUENCE</scope>
    <source>
        <strain evidence="2">BSK12Z-4</strain>
    </source>
</reference>
<sequence length="536" mass="55172">MVVILGAIAGATLIGLPAVMVMSVMGGSTNAESSCTSSGTVLADSAAVDDLDDSQRAIAATIIDQGRRLGVSPRGLLVALAVAAQESRFTVYANDGSGELASDQAGIERSLSLPHTAVGSDHGSLGVFQQQWPWWGTMQQLMDPATSARLFFQHLLVVPGWQAMEIGEAGQRVQRSAFPDAYDDDVPLAEALLDAAGGANTEPTAYFGSVDPSACGLSVADGDVVFPLAPGISYVDQENFGGVSSFWSTTHTGTDFSTACGGTVLAATSGVVTVDTTEAWAGTWLVEIDSGAVVTWYAHMQSIDVEDGQQVVAGQVLGAVGDLGNATGCHLHFEVQRGGGDPVDPTPWLLEHVSSRHEPEVVAVGASQPDQQTLRVAVIRGGSSKDVTRGLARRPDLLIALDAPRTPALDAPWSTLGGGDQPLIVWDADVLSLGRSVDQRGRTAWALFRTDAGTLPALAATAPRALRELTGSLSAAGYPPLVAAPVGDLRQAGLAAGAATCGSLGLTGDADYLHVARTTCNRSGVLLATVSPADPS</sequence>
<dbReference type="AlphaFoldDB" id="A0A9X2DAZ5"/>
<dbReference type="PANTHER" id="PTHR21666">
    <property type="entry name" value="PEPTIDASE-RELATED"/>
    <property type="match status" value="1"/>
</dbReference>
<dbReference type="GO" id="GO:0004222">
    <property type="term" value="F:metalloendopeptidase activity"/>
    <property type="evidence" value="ECO:0007669"/>
    <property type="project" value="TreeGrafter"/>
</dbReference>
<feature type="domain" description="M23ase beta-sheet core" evidence="1">
    <location>
        <begin position="250"/>
        <end position="345"/>
    </location>
</feature>
<dbReference type="Pfam" id="PF01551">
    <property type="entry name" value="Peptidase_M23"/>
    <property type="match status" value="1"/>
</dbReference>
<dbReference type="InterPro" id="IPR011055">
    <property type="entry name" value="Dup_hybrid_motif"/>
</dbReference>
<evidence type="ECO:0000313" key="2">
    <source>
        <dbReference type="EMBL" id="MCM0622533.1"/>
    </source>
</evidence>